<dbReference type="Gramene" id="MELO3C031105.2.1">
    <property type="protein sequence ID" value="MELO3C031105.2.1"/>
    <property type="gene ID" value="MELO3C031105.2"/>
</dbReference>
<name>A0A9I9EAJ5_CUCME</name>
<accession>A0A9I9EAJ5</accession>
<feature type="compositionally biased region" description="Polar residues" evidence="1">
    <location>
        <begin position="42"/>
        <end position="63"/>
    </location>
</feature>
<organism evidence="2">
    <name type="scientific">Cucumis melo</name>
    <name type="common">Muskmelon</name>
    <dbReference type="NCBI Taxonomy" id="3656"/>
    <lineage>
        <taxon>Eukaryota</taxon>
        <taxon>Viridiplantae</taxon>
        <taxon>Streptophyta</taxon>
        <taxon>Embryophyta</taxon>
        <taxon>Tracheophyta</taxon>
        <taxon>Spermatophyta</taxon>
        <taxon>Magnoliopsida</taxon>
        <taxon>eudicotyledons</taxon>
        <taxon>Gunneridae</taxon>
        <taxon>Pentapetalae</taxon>
        <taxon>rosids</taxon>
        <taxon>fabids</taxon>
        <taxon>Cucurbitales</taxon>
        <taxon>Cucurbitaceae</taxon>
        <taxon>Benincaseae</taxon>
        <taxon>Cucumis</taxon>
    </lineage>
</organism>
<feature type="region of interest" description="Disordered" evidence="1">
    <location>
        <begin position="28"/>
        <end position="63"/>
    </location>
</feature>
<protein>
    <submittedName>
        <fullName evidence="2">Uncharacterized protein</fullName>
    </submittedName>
</protein>
<sequence>MNWPSGKKVILSPKVINFHVHPPLPLPATAPRYRPGPFRRLPQSQPSDEISAPPSHTLSEQSENTFVHPLTRRCRCSFFSSQGFILHSVSLGCVCSLSALVEN</sequence>
<proteinExistence type="predicted"/>
<dbReference type="EnsemblPlants" id="MELO3C031105.2.1">
    <property type="protein sequence ID" value="MELO3C031105.2.1"/>
    <property type="gene ID" value="MELO3C031105.2"/>
</dbReference>
<evidence type="ECO:0000313" key="2">
    <source>
        <dbReference type="EnsemblPlants" id="MELO3C031105.2.1"/>
    </source>
</evidence>
<reference evidence="2" key="1">
    <citation type="submission" date="2023-03" db="UniProtKB">
        <authorList>
            <consortium name="EnsemblPlants"/>
        </authorList>
    </citation>
    <scope>IDENTIFICATION</scope>
</reference>
<dbReference type="AlphaFoldDB" id="A0A9I9EAJ5"/>
<evidence type="ECO:0000256" key="1">
    <source>
        <dbReference type="SAM" id="MobiDB-lite"/>
    </source>
</evidence>